<feature type="region of interest" description="Disordered" evidence="1">
    <location>
        <begin position="1"/>
        <end position="41"/>
    </location>
</feature>
<reference evidence="2" key="1">
    <citation type="journal article" date="2021" name="Proc. Natl. Acad. Sci. U.S.A.">
        <title>A Catalog of Tens of Thousands of Viruses from Human Metagenomes Reveals Hidden Associations with Chronic Diseases.</title>
        <authorList>
            <person name="Tisza M.J."/>
            <person name="Buck C.B."/>
        </authorList>
    </citation>
    <scope>NUCLEOTIDE SEQUENCE</scope>
    <source>
        <strain evidence="2">CtFmt20</strain>
    </source>
</reference>
<sequence length="41" mass="4737">MYPVCFLPPRARSRSPHDHMGTRQRGNSAHCSDVHSSVFRR</sequence>
<evidence type="ECO:0000256" key="1">
    <source>
        <dbReference type="SAM" id="MobiDB-lite"/>
    </source>
</evidence>
<name>A0A8S5NCJ0_9CAUD</name>
<accession>A0A8S5NCJ0</accession>
<protein>
    <submittedName>
        <fullName evidence="2">Uncharacterized protein</fullName>
    </submittedName>
</protein>
<organism evidence="2">
    <name type="scientific">Siphoviridae sp. ctFmt20</name>
    <dbReference type="NCBI Taxonomy" id="2826214"/>
    <lineage>
        <taxon>Viruses</taxon>
        <taxon>Duplodnaviria</taxon>
        <taxon>Heunggongvirae</taxon>
        <taxon>Uroviricota</taxon>
        <taxon>Caudoviricetes</taxon>
    </lineage>
</organism>
<dbReference type="EMBL" id="BK015129">
    <property type="protein sequence ID" value="DAD92164.1"/>
    <property type="molecule type" value="Genomic_DNA"/>
</dbReference>
<evidence type="ECO:0000313" key="2">
    <source>
        <dbReference type="EMBL" id="DAD92164.1"/>
    </source>
</evidence>
<proteinExistence type="predicted"/>